<accession>A0A1S5VFG7</accession>
<comment type="subcellular location">
    <subcellularLocation>
        <location evidence="1">Secreted</location>
    </subcellularLocation>
</comment>
<dbReference type="SUPFAM" id="SSF47565">
    <property type="entry name" value="Insect pheromone/odorant-binding proteins"/>
    <property type="match status" value="1"/>
</dbReference>
<dbReference type="SMART" id="SM00708">
    <property type="entry name" value="PhBP"/>
    <property type="match status" value="1"/>
</dbReference>
<evidence type="ECO:0000256" key="1">
    <source>
        <dbReference type="ARBA" id="ARBA00004613"/>
    </source>
</evidence>
<sequence>MQYLTTLLLASIAFAVVTALTPQDIINARMTIQRCNNGNVDPSLITQALGGQMVNDREFDCFIACILEGIRVSNADGSLNVDNALSKLPQNIASRDIIVDAIKSCGDQRGDDKCETAHMLYQCMQEKNIPTTTLLG</sequence>
<evidence type="ECO:0000256" key="4">
    <source>
        <dbReference type="ARBA" id="ARBA00022729"/>
    </source>
</evidence>
<dbReference type="GO" id="GO:0005549">
    <property type="term" value="F:odorant binding"/>
    <property type="evidence" value="ECO:0007669"/>
    <property type="project" value="InterPro"/>
</dbReference>
<gene>
    <name evidence="7" type="primary">OBP26</name>
</gene>
<dbReference type="EMBL" id="KY445445">
    <property type="protein sequence ID" value="AQN78380.1"/>
    <property type="molecule type" value="mRNA"/>
</dbReference>
<keyword evidence="3" id="KW-0964">Secreted</keyword>
<dbReference type="AlphaFoldDB" id="A0A1S5VFG7"/>
<keyword evidence="4 5" id="KW-0732">Signal</keyword>
<reference evidence="6" key="1">
    <citation type="journal article" date="2017" name="Comp. Biochem. Physiol. Part D Genomics Proteomics">
        <title>Candidate chemosensory genes identified in the endoparasitoid Meteorus pulchricornis (Hymenoptera: Braconidae) by antennal transcriptome analysis.</title>
        <authorList>
            <person name="Sheng S."/>
            <person name="Liao C.W."/>
            <person name="Zheng Y."/>
            <person name="Zhou Y."/>
            <person name="Xu Y."/>
            <person name="Song W.M."/>
            <person name="He P."/>
            <person name="Zhang J."/>
            <person name="Wu F.A."/>
        </authorList>
    </citation>
    <scope>NUCLEOTIDE SEQUENCE</scope>
    <source>
        <strain evidence="6">Zhenjiang</strain>
    </source>
</reference>
<comment type="similarity">
    <text evidence="2">Belongs to the PBP/GOBP family.</text>
</comment>
<dbReference type="InterPro" id="IPR006170">
    <property type="entry name" value="PBP/GOBP"/>
</dbReference>
<dbReference type="GO" id="GO:0005615">
    <property type="term" value="C:extracellular space"/>
    <property type="evidence" value="ECO:0007669"/>
    <property type="project" value="TreeGrafter"/>
</dbReference>
<name>A0A1S5VFG7_9HYME</name>
<dbReference type="CDD" id="cd23992">
    <property type="entry name" value="PBP_GOBP"/>
    <property type="match status" value="1"/>
</dbReference>
<proteinExistence type="evidence at transcript level"/>
<dbReference type="GO" id="GO:0007608">
    <property type="term" value="P:sensory perception of smell"/>
    <property type="evidence" value="ECO:0007669"/>
    <property type="project" value="TreeGrafter"/>
</dbReference>
<feature type="signal peptide" evidence="5">
    <location>
        <begin position="1"/>
        <end position="19"/>
    </location>
</feature>
<evidence type="ECO:0000256" key="2">
    <source>
        <dbReference type="ARBA" id="ARBA00008098"/>
    </source>
</evidence>
<dbReference type="Pfam" id="PF01395">
    <property type="entry name" value="PBP_GOBP"/>
    <property type="match status" value="1"/>
</dbReference>
<dbReference type="Gene3D" id="1.10.238.20">
    <property type="entry name" value="Pheromone/general odorant binding protein domain"/>
    <property type="match status" value="1"/>
</dbReference>
<evidence type="ECO:0000313" key="7">
    <source>
        <dbReference type="EMBL" id="QCS38469.1"/>
    </source>
</evidence>
<dbReference type="PANTHER" id="PTHR11857">
    <property type="entry name" value="ODORANT BINDING PROTEIN-RELATED"/>
    <property type="match status" value="1"/>
</dbReference>
<evidence type="ECO:0000313" key="6">
    <source>
        <dbReference type="EMBL" id="AQN78380.1"/>
    </source>
</evidence>
<organism evidence="6">
    <name type="scientific">Meteorus pulchricornis</name>
    <dbReference type="NCBI Taxonomy" id="51522"/>
    <lineage>
        <taxon>Eukaryota</taxon>
        <taxon>Metazoa</taxon>
        <taxon>Ecdysozoa</taxon>
        <taxon>Arthropoda</taxon>
        <taxon>Hexapoda</taxon>
        <taxon>Insecta</taxon>
        <taxon>Pterygota</taxon>
        <taxon>Neoptera</taxon>
        <taxon>Endopterygota</taxon>
        <taxon>Hymenoptera</taxon>
        <taxon>Apocrita</taxon>
        <taxon>Ichneumonoidea</taxon>
        <taxon>Braconidae</taxon>
        <taxon>Meteorinae</taxon>
        <taxon>Meteorus</taxon>
    </lineage>
</organism>
<dbReference type="PANTHER" id="PTHR11857:SF43">
    <property type="entry name" value="GEO07291P1-RELATED"/>
    <property type="match status" value="1"/>
</dbReference>
<evidence type="ECO:0000256" key="3">
    <source>
        <dbReference type="ARBA" id="ARBA00022525"/>
    </source>
</evidence>
<dbReference type="InterPro" id="IPR036728">
    <property type="entry name" value="PBP_GOBP_sf"/>
</dbReference>
<dbReference type="EMBL" id="MH220433">
    <property type="protein sequence ID" value="QCS38469.1"/>
    <property type="molecule type" value="mRNA"/>
</dbReference>
<reference evidence="7" key="2">
    <citation type="submission" date="2018-04" db="EMBL/GenBank/DDBJ databases">
        <authorList>
            <person name="Sheng S."/>
        </authorList>
    </citation>
    <scope>NUCLEOTIDE SEQUENCE</scope>
    <source>
        <tissue evidence="7">Ovipositor</tissue>
    </source>
</reference>
<evidence type="ECO:0000256" key="5">
    <source>
        <dbReference type="SAM" id="SignalP"/>
    </source>
</evidence>
<protein>
    <submittedName>
        <fullName evidence="7">Odorant binding protein</fullName>
    </submittedName>
    <submittedName>
        <fullName evidence="6">Odorant-binding protein 2</fullName>
    </submittedName>
</protein>
<feature type="chain" id="PRO_5036025638" evidence="5">
    <location>
        <begin position="20"/>
        <end position="136"/>
    </location>
</feature>